<accession>A0A016TK47</accession>
<name>A0A016TK47_9BILA</name>
<protein>
    <submittedName>
        <fullName evidence="1">Uncharacterized protein</fullName>
    </submittedName>
</protein>
<gene>
    <name evidence="1" type="primary">Acey_s0096.g2920</name>
    <name evidence="1" type="ORF">Y032_0096g2920</name>
</gene>
<dbReference type="AlphaFoldDB" id="A0A016TK47"/>
<dbReference type="Proteomes" id="UP000024635">
    <property type="component" value="Unassembled WGS sequence"/>
</dbReference>
<organism evidence="1 2">
    <name type="scientific">Ancylostoma ceylanicum</name>
    <dbReference type="NCBI Taxonomy" id="53326"/>
    <lineage>
        <taxon>Eukaryota</taxon>
        <taxon>Metazoa</taxon>
        <taxon>Ecdysozoa</taxon>
        <taxon>Nematoda</taxon>
        <taxon>Chromadorea</taxon>
        <taxon>Rhabditida</taxon>
        <taxon>Rhabditina</taxon>
        <taxon>Rhabditomorpha</taxon>
        <taxon>Strongyloidea</taxon>
        <taxon>Ancylostomatidae</taxon>
        <taxon>Ancylostomatinae</taxon>
        <taxon>Ancylostoma</taxon>
    </lineage>
</organism>
<comment type="caution">
    <text evidence="1">The sequence shown here is derived from an EMBL/GenBank/DDBJ whole genome shotgun (WGS) entry which is preliminary data.</text>
</comment>
<dbReference type="EMBL" id="JARK01001432">
    <property type="protein sequence ID" value="EYC03060.1"/>
    <property type="molecule type" value="Genomic_DNA"/>
</dbReference>
<keyword evidence="2" id="KW-1185">Reference proteome</keyword>
<evidence type="ECO:0000313" key="2">
    <source>
        <dbReference type="Proteomes" id="UP000024635"/>
    </source>
</evidence>
<proteinExistence type="predicted"/>
<reference evidence="2" key="1">
    <citation type="journal article" date="2015" name="Nat. Genet.">
        <title>The genome and transcriptome of the zoonotic hookworm Ancylostoma ceylanicum identify infection-specific gene families.</title>
        <authorList>
            <person name="Schwarz E.M."/>
            <person name="Hu Y."/>
            <person name="Antoshechkin I."/>
            <person name="Miller M.M."/>
            <person name="Sternberg P.W."/>
            <person name="Aroian R.V."/>
        </authorList>
    </citation>
    <scope>NUCLEOTIDE SEQUENCE</scope>
    <source>
        <strain evidence="2">HY135</strain>
    </source>
</reference>
<sequence>MSVDEVHESEDLRTHYVWSFSNFGFFDYHQSSIEKHSHARRSGNLQCASMVVVFPRPRKTCTATAPLTMESSTANFVVPERIPDRAARPGRMLFEAAERPPLSPPTVL</sequence>
<evidence type="ECO:0000313" key="1">
    <source>
        <dbReference type="EMBL" id="EYC03060.1"/>
    </source>
</evidence>